<keyword evidence="6 10" id="KW-0067">ATP-binding</keyword>
<dbReference type="Pfam" id="PF00122">
    <property type="entry name" value="E1-E2_ATPase"/>
    <property type="match status" value="1"/>
</dbReference>
<dbReference type="InterPro" id="IPR044492">
    <property type="entry name" value="P_typ_ATPase_HD_dom"/>
</dbReference>
<evidence type="ECO:0000256" key="8">
    <source>
        <dbReference type="ARBA" id="ARBA00022989"/>
    </source>
</evidence>
<dbReference type="SUPFAM" id="SSF56784">
    <property type="entry name" value="HAD-like"/>
    <property type="match status" value="1"/>
</dbReference>
<dbReference type="GeneID" id="69551614"/>
<keyword evidence="4 10" id="KW-0479">Metal-binding</keyword>
<feature type="transmembrane region" description="Helical" evidence="10">
    <location>
        <begin position="172"/>
        <end position="193"/>
    </location>
</feature>
<dbReference type="Gene3D" id="3.40.1110.10">
    <property type="entry name" value="Calcium-transporting ATPase, cytoplasmic domain N"/>
    <property type="match status" value="1"/>
</dbReference>
<dbReference type="Gene3D" id="2.70.150.10">
    <property type="entry name" value="Calcium-transporting ATPase, cytoplasmic transduction domain A"/>
    <property type="match status" value="1"/>
</dbReference>
<feature type="transmembrane region" description="Helical" evidence="10">
    <location>
        <begin position="747"/>
        <end position="766"/>
    </location>
</feature>
<feature type="transmembrane region" description="Helical" evidence="10">
    <location>
        <begin position="262"/>
        <end position="280"/>
    </location>
</feature>
<dbReference type="PROSITE" id="PS50846">
    <property type="entry name" value="HMA_2"/>
    <property type="match status" value="2"/>
</dbReference>
<evidence type="ECO:0000256" key="2">
    <source>
        <dbReference type="ARBA" id="ARBA00006024"/>
    </source>
</evidence>
<evidence type="ECO:0000256" key="9">
    <source>
        <dbReference type="ARBA" id="ARBA00023136"/>
    </source>
</evidence>
<organism evidence="12 13">
    <name type="scientific">Aeromonas jandaei</name>
    <dbReference type="NCBI Taxonomy" id="650"/>
    <lineage>
        <taxon>Bacteria</taxon>
        <taxon>Pseudomonadati</taxon>
        <taxon>Pseudomonadota</taxon>
        <taxon>Gammaproteobacteria</taxon>
        <taxon>Aeromonadales</taxon>
        <taxon>Aeromonadaceae</taxon>
        <taxon>Aeromonas</taxon>
    </lineage>
</organism>
<feature type="transmembrane region" description="Helical" evidence="10">
    <location>
        <begin position="772"/>
        <end position="789"/>
    </location>
</feature>
<dbReference type="PANTHER" id="PTHR43520">
    <property type="entry name" value="ATP7, ISOFORM B"/>
    <property type="match status" value="1"/>
</dbReference>
<gene>
    <name evidence="12" type="primary">cadA</name>
    <name evidence="12" type="ORF">I6H43_10000</name>
</gene>
<dbReference type="RefSeq" id="WP_042031956.1">
    <property type="nucleotide sequence ID" value="NZ_CAWMFX010000032.1"/>
</dbReference>
<keyword evidence="8 10" id="KW-1133">Transmembrane helix</keyword>
<dbReference type="CDD" id="cd02094">
    <property type="entry name" value="P-type_ATPase_Cu-like"/>
    <property type="match status" value="1"/>
</dbReference>
<protein>
    <submittedName>
        <fullName evidence="12">Cadmium-translocating P-type ATPase</fullName>
    </submittedName>
</protein>
<dbReference type="InterPro" id="IPR023299">
    <property type="entry name" value="ATPase_P-typ_cyto_dom_N"/>
</dbReference>
<dbReference type="NCBIfam" id="TIGR01494">
    <property type="entry name" value="ATPase_P-type"/>
    <property type="match status" value="1"/>
</dbReference>
<dbReference type="InterPro" id="IPR001757">
    <property type="entry name" value="P_typ_ATPase"/>
</dbReference>
<keyword evidence="7" id="KW-1278">Translocase</keyword>
<dbReference type="SUPFAM" id="SSF81653">
    <property type="entry name" value="Calcium ATPase, transduction domain A"/>
    <property type="match status" value="1"/>
</dbReference>
<dbReference type="InterPro" id="IPR027256">
    <property type="entry name" value="P-typ_ATPase_IB"/>
</dbReference>
<evidence type="ECO:0000313" key="12">
    <source>
        <dbReference type="EMBL" id="QQB21817.1"/>
    </source>
</evidence>
<dbReference type="EMBL" id="CP066092">
    <property type="protein sequence ID" value="QQB21817.1"/>
    <property type="molecule type" value="Genomic_DNA"/>
</dbReference>
<dbReference type="Pfam" id="PF00702">
    <property type="entry name" value="Hydrolase"/>
    <property type="match status" value="1"/>
</dbReference>
<dbReference type="SFLD" id="SFLDF00027">
    <property type="entry name" value="p-type_atpase"/>
    <property type="match status" value="1"/>
</dbReference>
<evidence type="ECO:0000256" key="3">
    <source>
        <dbReference type="ARBA" id="ARBA00022692"/>
    </source>
</evidence>
<comment type="subcellular location">
    <subcellularLocation>
        <location evidence="10">Cell membrane</location>
    </subcellularLocation>
    <subcellularLocation>
        <location evidence="1">Endomembrane system</location>
        <topology evidence="1">Multi-pass membrane protein</topology>
    </subcellularLocation>
</comment>
<accession>A0A7T4DQP0</accession>
<dbReference type="Gene3D" id="3.40.50.1000">
    <property type="entry name" value="HAD superfamily/HAD-like"/>
    <property type="match status" value="1"/>
</dbReference>
<dbReference type="InterPro" id="IPR008250">
    <property type="entry name" value="ATPase_P-typ_transduc_dom_A_sf"/>
</dbReference>
<dbReference type="SFLD" id="SFLDS00003">
    <property type="entry name" value="Haloacid_Dehalogenase"/>
    <property type="match status" value="1"/>
</dbReference>
<keyword evidence="13" id="KW-1185">Reference proteome</keyword>
<dbReference type="NCBIfam" id="TIGR01511">
    <property type="entry name" value="ATPase-IB1_Cu"/>
    <property type="match status" value="1"/>
</dbReference>
<feature type="domain" description="HMA" evidence="11">
    <location>
        <begin position="75"/>
        <end position="141"/>
    </location>
</feature>
<feature type="transmembrane region" description="Helical" evidence="10">
    <location>
        <begin position="199"/>
        <end position="218"/>
    </location>
</feature>
<feature type="transmembrane region" description="Helical" evidence="10">
    <location>
        <begin position="230"/>
        <end position="250"/>
    </location>
</feature>
<keyword evidence="5 10" id="KW-0547">Nucleotide-binding</keyword>
<dbReference type="PRINTS" id="PR00119">
    <property type="entry name" value="CATATPASE"/>
</dbReference>
<dbReference type="PROSITE" id="PS01047">
    <property type="entry name" value="HMA_1"/>
    <property type="match status" value="2"/>
</dbReference>
<dbReference type="InterPro" id="IPR017969">
    <property type="entry name" value="Heavy-metal-associated_CS"/>
</dbReference>
<dbReference type="InterPro" id="IPR023214">
    <property type="entry name" value="HAD_sf"/>
</dbReference>
<dbReference type="PANTHER" id="PTHR43520:SF8">
    <property type="entry name" value="P-TYPE CU(+) TRANSPORTER"/>
    <property type="match status" value="1"/>
</dbReference>
<dbReference type="InterPro" id="IPR036163">
    <property type="entry name" value="HMA_dom_sf"/>
</dbReference>
<dbReference type="SFLD" id="SFLDG00002">
    <property type="entry name" value="C1.7:_P-type_atpase_like"/>
    <property type="match status" value="1"/>
</dbReference>
<evidence type="ECO:0000256" key="1">
    <source>
        <dbReference type="ARBA" id="ARBA00004127"/>
    </source>
</evidence>
<dbReference type="Proteomes" id="UP000595481">
    <property type="component" value="Chromosome"/>
</dbReference>
<dbReference type="SUPFAM" id="SSF55008">
    <property type="entry name" value="HMA, heavy metal-associated domain"/>
    <property type="match status" value="2"/>
</dbReference>
<dbReference type="InterPro" id="IPR006121">
    <property type="entry name" value="HMA_dom"/>
</dbReference>
<evidence type="ECO:0000256" key="4">
    <source>
        <dbReference type="ARBA" id="ARBA00022723"/>
    </source>
</evidence>
<evidence type="ECO:0000259" key="11">
    <source>
        <dbReference type="PROSITE" id="PS50846"/>
    </source>
</evidence>
<sequence length="810" mass="85007">MTTHLQSPIHLQLPLSGMSCANCAGRIAASLNKLDGVSATVNFALEQAAIELASPDRLPAVLESIKSQGYDYGSETFLFQITGMTCAGCSARLNKMLVALPGVISAEVNFSIEQARIVLVPGMQTPAALREQIEALGFGAQLAQGSASGRRQQLLEREAQETATARQAQTRVIVSALLTLPLLVGMLAMAGLFPWHLPAWLELALATPVQFWIGARFYRGAWLAIKNRSANMDVLVATGTSTAYFYSLYLLLTLGMAASGQLYFEASAIIITLISLGKLLEARARRSTQSAIRELMALRPETATVWRGESWQSVAIDEVLRGDRLRVLVGERVPVDGKIVSGESELDESILTGESLPVPRSAGDKVLGGAINRSGVLEIEATTVGEDSSLSKIIALVESAQMGKAPLQQLVDKVSAVFVPVVMAIALFTLLVWYAISNDFGQALLAAVAVLVIACPCALGLATPAAIVTGTGVAARHGILIKDVDTLQKAHAIKALIFDKTGTLTQGRPVLASWSGNDEQLRLAAALQQASEHPLALAMREAVGKEATLPQPEAVEVRVGAGIVGQVAGHAVAIGNGALLAQLGIEPPQQDEQPADGATRVWVAIDGVVAGIAALADTLRPESPEAIATLRQRGIASWLVSGDAPAPVAHIAAKLGLDGAFDSVLPAGKVEKVEALRAQTRGLVAMVGDGVNDAPALAAADVGIAMGSGSDVAMETAAITLMRSDPRLVADAIDISAATWRTIQQNLFWAFVFNIIGIPLAALGYLSPELAGAAMALSSITVLSNSLLLKRWQPRAMAQVSHNVSTESNR</sequence>
<evidence type="ECO:0000256" key="7">
    <source>
        <dbReference type="ARBA" id="ARBA00022967"/>
    </source>
</evidence>
<dbReference type="InterPro" id="IPR018303">
    <property type="entry name" value="ATPase_P-typ_P_site"/>
</dbReference>
<dbReference type="NCBIfam" id="TIGR01512">
    <property type="entry name" value="ATPase-IB2_Cd"/>
    <property type="match status" value="1"/>
</dbReference>
<dbReference type="InterPro" id="IPR023298">
    <property type="entry name" value="ATPase_P-typ_TM_dom_sf"/>
</dbReference>
<dbReference type="Gene3D" id="3.30.70.100">
    <property type="match status" value="2"/>
</dbReference>
<feature type="transmembrane region" description="Helical" evidence="10">
    <location>
        <begin position="414"/>
        <end position="436"/>
    </location>
</feature>
<evidence type="ECO:0000256" key="10">
    <source>
        <dbReference type="RuleBase" id="RU362081"/>
    </source>
</evidence>
<feature type="domain" description="HMA" evidence="11">
    <location>
        <begin position="9"/>
        <end position="73"/>
    </location>
</feature>
<keyword evidence="3 10" id="KW-0812">Transmembrane</keyword>
<dbReference type="InterPro" id="IPR036412">
    <property type="entry name" value="HAD-like_sf"/>
</dbReference>
<dbReference type="CDD" id="cd00371">
    <property type="entry name" value="HMA"/>
    <property type="match status" value="2"/>
</dbReference>
<dbReference type="InterPro" id="IPR059000">
    <property type="entry name" value="ATPase_P-type_domA"/>
</dbReference>
<reference evidence="12 13" key="1">
    <citation type="submission" date="2020-12" db="EMBL/GenBank/DDBJ databases">
        <title>FDA dAtabase for Regulatory Grade micrObial Sequences (FDA-ARGOS): Supporting development and validation of Infectious Disease Dx tests.</title>
        <authorList>
            <person name="Sproer C."/>
            <person name="Gronow S."/>
            <person name="Severitt S."/>
            <person name="Schroder I."/>
            <person name="Tallon L."/>
            <person name="Sadzewicz L."/>
            <person name="Zhao X."/>
            <person name="Boylan J."/>
            <person name="Ott S."/>
            <person name="Bowen H."/>
            <person name="Vavikolanu K."/>
            <person name="Mehta A."/>
            <person name="Aluvathingal J."/>
            <person name="Nadendla S."/>
            <person name="Lowell S."/>
            <person name="Myers T."/>
            <person name="Yan Y."/>
            <person name="Sichtig H."/>
        </authorList>
    </citation>
    <scope>NUCLEOTIDE SEQUENCE [LARGE SCALE GENOMIC DNA]</scope>
    <source>
        <strain evidence="12 13">FDAARGOS_986</strain>
    </source>
</reference>
<dbReference type="PRINTS" id="PR00941">
    <property type="entry name" value="CDATPASE"/>
</dbReference>
<dbReference type="NCBIfam" id="TIGR01525">
    <property type="entry name" value="ATPase-IB_hvy"/>
    <property type="match status" value="1"/>
</dbReference>
<evidence type="ECO:0000256" key="6">
    <source>
        <dbReference type="ARBA" id="ARBA00022840"/>
    </source>
</evidence>
<dbReference type="PROSITE" id="PS00154">
    <property type="entry name" value="ATPASE_E1_E2"/>
    <property type="match status" value="1"/>
</dbReference>
<keyword evidence="10" id="KW-1003">Cell membrane</keyword>
<feature type="transmembrane region" description="Helical" evidence="10">
    <location>
        <begin position="442"/>
        <end position="468"/>
    </location>
</feature>
<keyword evidence="9 10" id="KW-0472">Membrane</keyword>
<evidence type="ECO:0000256" key="5">
    <source>
        <dbReference type="ARBA" id="ARBA00022741"/>
    </source>
</evidence>
<proteinExistence type="inferred from homology"/>
<evidence type="ECO:0000313" key="13">
    <source>
        <dbReference type="Proteomes" id="UP000595481"/>
    </source>
</evidence>
<dbReference type="SUPFAM" id="SSF81665">
    <property type="entry name" value="Calcium ATPase, transmembrane domain M"/>
    <property type="match status" value="1"/>
</dbReference>
<comment type="similarity">
    <text evidence="2 10">Belongs to the cation transport ATPase (P-type) (TC 3.A.3) family. Type IB subfamily.</text>
</comment>
<name>A0A7T4DQP0_AERJA</name>
<dbReference type="Pfam" id="PF00403">
    <property type="entry name" value="HMA"/>
    <property type="match status" value="2"/>
</dbReference>